<feature type="compositionally biased region" description="Basic and acidic residues" evidence="1">
    <location>
        <begin position="158"/>
        <end position="190"/>
    </location>
</feature>
<organism evidence="3 4">
    <name type="scientific">Candidatus Roizmanbacteria bacterium RIFOXYD1_FULL_38_12</name>
    <dbReference type="NCBI Taxonomy" id="1802093"/>
    <lineage>
        <taxon>Bacteria</taxon>
        <taxon>Candidatus Roizmaniibacteriota</taxon>
    </lineage>
</organism>
<evidence type="ECO:0000256" key="1">
    <source>
        <dbReference type="SAM" id="MobiDB-lite"/>
    </source>
</evidence>
<name>A0A1F7L124_9BACT</name>
<dbReference type="AlphaFoldDB" id="A0A1F7L124"/>
<dbReference type="InterPro" id="IPR036400">
    <property type="entry name" value="Cyt_B5-like_heme/steroid_sf"/>
</dbReference>
<evidence type="ECO:0000313" key="3">
    <source>
        <dbReference type="EMBL" id="OGK73766.1"/>
    </source>
</evidence>
<dbReference type="SUPFAM" id="SSF55856">
    <property type="entry name" value="Cytochrome b5-like heme/steroid binding domain"/>
    <property type="match status" value="1"/>
</dbReference>
<comment type="caution">
    <text evidence="3">The sequence shown here is derived from an EMBL/GenBank/DDBJ whole genome shotgun (WGS) entry which is preliminary data.</text>
</comment>
<reference evidence="3 4" key="1">
    <citation type="journal article" date="2016" name="Nat. Commun.">
        <title>Thousands of microbial genomes shed light on interconnected biogeochemical processes in an aquifer system.</title>
        <authorList>
            <person name="Anantharaman K."/>
            <person name="Brown C.T."/>
            <person name="Hug L.A."/>
            <person name="Sharon I."/>
            <person name="Castelle C.J."/>
            <person name="Probst A.J."/>
            <person name="Thomas B.C."/>
            <person name="Singh A."/>
            <person name="Wilkins M.J."/>
            <person name="Karaoz U."/>
            <person name="Brodie E.L."/>
            <person name="Williams K.H."/>
            <person name="Hubbard S.S."/>
            <person name="Banfield J.F."/>
        </authorList>
    </citation>
    <scope>NUCLEOTIDE SEQUENCE [LARGE SCALE GENOMIC DNA]</scope>
</reference>
<evidence type="ECO:0000256" key="2">
    <source>
        <dbReference type="SAM" id="Phobius"/>
    </source>
</evidence>
<accession>A0A1F7L124</accession>
<keyword evidence="2" id="KW-1133">Transmembrane helix</keyword>
<feature type="compositionally biased region" description="Low complexity" evidence="1">
    <location>
        <begin position="141"/>
        <end position="157"/>
    </location>
</feature>
<feature type="region of interest" description="Disordered" evidence="1">
    <location>
        <begin position="141"/>
        <end position="201"/>
    </location>
</feature>
<protein>
    <recommendedName>
        <fullName evidence="5">Cytochrome b5 heme-binding domain-containing protein</fullName>
    </recommendedName>
</protein>
<keyword evidence="2" id="KW-0472">Membrane</keyword>
<feature type="region of interest" description="Disordered" evidence="1">
    <location>
        <begin position="54"/>
        <end position="81"/>
    </location>
</feature>
<dbReference type="EMBL" id="MGBR01000001">
    <property type="protein sequence ID" value="OGK73766.1"/>
    <property type="molecule type" value="Genomic_DNA"/>
</dbReference>
<evidence type="ECO:0000313" key="4">
    <source>
        <dbReference type="Proteomes" id="UP000177050"/>
    </source>
</evidence>
<keyword evidence="2" id="KW-0812">Transmembrane</keyword>
<proteinExistence type="predicted"/>
<evidence type="ECO:0008006" key="5">
    <source>
        <dbReference type="Google" id="ProtNLM"/>
    </source>
</evidence>
<gene>
    <name evidence="3" type="ORF">A3K52_03200</name>
</gene>
<feature type="transmembrane region" description="Helical" evidence="2">
    <location>
        <begin position="12"/>
        <end position="34"/>
    </location>
</feature>
<sequence length="201" mass="21934">MQKLLAFLTKNLISVIGVTVLTGATVSTTALGMAKVANNLNTGSLKVPEIRQDIEEEEVSKSEGSSSVSSSIQSSSSSVSSISRDTDTRCIVTLFGNQYDVTSLKGNHSGGDIFTCGIDMTTDYQGKHGTNLNRMQQYLVTSGGTTSSSSSTNSSSSKKNDKRDDEEHEKDRDEERDEDHNEEEKERMESFMRNIIQLSIS</sequence>
<dbReference type="Gene3D" id="3.10.120.10">
    <property type="entry name" value="Cytochrome b5-like heme/steroid binding domain"/>
    <property type="match status" value="1"/>
</dbReference>
<dbReference type="Proteomes" id="UP000177050">
    <property type="component" value="Unassembled WGS sequence"/>
</dbReference>
<feature type="compositionally biased region" description="Low complexity" evidence="1">
    <location>
        <begin position="62"/>
        <end position="81"/>
    </location>
</feature>